<evidence type="ECO:0000256" key="2">
    <source>
        <dbReference type="ARBA" id="ARBA00006779"/>
    </source>
</evidence>
<dbReference type="Pfam" id="PF06454">
    <property type="entry name" value="THH1_TOM1-3_dom"/>
    <property type="match status" value="2"/>
</dbReference>
<evidence type="ECO:0000256" key="1">
    <source>
        <dbReference type="ARBA" id="ARBA00004128"/>
    </source>
</evidence>
<dbReference type="InterPro" id="IPR009457">
    <property type="entry name" value="THH1/TOM1/TOM3_dom"/>
</dbReference>
<dbReference type="Proteomes" id="UP001415857">
    <property type="component" value="Unassembled WGS sequence"/>
</dbReference>
<comment type="caution">
    <text evidence="9">The sequence shown here is derived from an EMBL/GenBank/DDBJ whole genome shotgun (WGS) entry which is preliminary data.</text>
</comment>
<gene>
    <name evidence="9" type="ORF">L1049_010366</name>
</gene>
<proteinExistence type="inferred from homology"/>
<feature type="transmembrane region" description="Helical" evidence="7">
    <location>
        <begin position="84"/>
        <end position="108"/>
    </location>
</feature>
<evidence type="ECO:0000256" key="6">
    <source>
        <dbReference type="ARBA" id="ARBA00023136"/>
    </source>
</evidence>
<feature type="transmembrane region" description="Helical" evidence="7">
    <location>
        <begin position="54"/>
        <end position="72"/>
    </location>
</feature>
<dbReference type="AlphaFoldDB" id="A0AAP0R4C4"/>
<feature type="domain" description="THH1/TOM1/TOM3" evidence="8">
    <location>
        <begin position="18"/>
        <end position="119"/>
    </location>
</feature>
<keyword evidence="10" id="KW-1185">Reference proteome</keyword>
<protein>
    <recommendedName>
        <fullName evidence="8">THH1/TOM1/TOM3 domain-containing protein</fullName>
    </recommendedName>
</protein>
<dbReference type="GO" id="GO:0005774">
    <property type="term" value="C:vacuolar membrane"/>
    <property type="evidence" value="ECO:0007669"/>
    <property type="project" value="UniProtKB-SubCell"/>
</dbReference>
<evidence type="ECO:0000313" key="10">
    <source>
        <dbReference type="Proteomes" id="UP001415857"/>
    </source>
</evidence>
<accession>A0AAP0R4C4</accession>
<feature type="transmembrane region" description="Helical" evidence="7">
    <location>
        <begin position="195"/>
        <end position="218"/>
    </location>
</feature>
<evidence type="ECO:0000259" key="8">
    <source>
        <dbReference type="Pfam" id="PF06454"/>
    </source>
</evidence>
<keyword evidence="5 7" id="KW-1133">Transmembrane helix</keyword>
<evidence type="ECO:0000256" key="7">
    <source>
        <dbReference type="SAM" id="Phobius"/>
    </source>
</evidence>
<keyword evidence="6 7" id="KW-0472">Membrane</keyword>
<name>A0AAP0R4C4_LIQFO</name>
<comment type="subcellular location">
    <subcellularLocation>
        <location evidence="1">Vacuole membrane</location>
        <topology evidence="1">Multi-pass membrane protein</topology>
    </subcellularLocation>
</comment>
<dbReference type="EMBL" id="JBBPBK010000016">
    <property type="protein sequence ID" value="KAK9267929.1"/>
    <property type="molecule type" value="Genomic_DNA"/>
</dbReference>
<feature type="domain" description="THH1/TOM1/TOM3" evidence="8">
    <location>
        <begin position="161"/>
        <end position="306"/>
    </location>
</feature>
<evidence type="ECO:0000256" key="3">
    <source>
        <dbReference type="ARBA" id="ARBA00022554"/>
    </source>
</evidence>
<feature type="transmembrane region" description="Helical" evidence="7">
    <location>
        <begin position="239"/>
        <end position="264"/>
    </location>
</feature>
<sequence>MMFGLREDSCLRRDLVVVNTGLACVDGVIAVLAIWQLIRIHSRDSQLGWTRQKVFHLIIGSSNAGYFVYFVLNLVASCKDWVCWLHSCGFILMACPQILFLAAFLLLLSFWVDLCHQADDEHDEDEECSSEEALLEKTNKPTSLSTDNRSTCFPLRSIHVGSRQKIVILVAVLVFVLMVASAMLIWIGTDSSSVAQVYVDLFAIAIILLGGALAFYGYRLYSKMSGVRSERVSCEMRKVAGLAVVSVLCFTSSAFVALFTPVLYRPQDVTAVKASLLLIVYYFIGASVPSGFVLWIMRELPPSIAANRQEDLGIITFINDSSVVRHPQRWTTATSSQNQRTELWEDLCRDELDYDNATVSEEAGPLHH</sequence>
<evidence type="ECO:0000256" key="4">
    <source>
        <dbReference type="ARBA" id="ARBA00022692"/>
    </source>
</evidence>
<feature type="transmembrane region" description="Helical" evidence="7">
    <location>
        <begin position="166"/>
        <end position="189"/>
    </location>
</feature>
<comment type="similarity">
    <text evidence="2">Belongs to the plant tobamovirus multiplication TOM1 protein family.</text>
</comment>
<keyword evidence="3" id="KW-0926">Vacuole</keyword>
<dbReference type="InterPro" id="IPR040226">
    <property type="entry name" value="THH1/TOM1/TOM3"/>
</dbReference>
<feature type="transmembrane region" description="Helical" evidence="7">
    <location>
        <begin position="15"/>
        <end position="34"/>
    </location>
</feature>
<reference evidence="9 10" key="1">
    <citation type="journal article" date="2024" name="Plant J.">
        <title>Genome sequences and population genomics reveal climatic adaptation and genomic divergence between two closely related sweetgum species.</title>
        <authorList>
            <person name="Xu W.Q."/>
            <person name="Ren C.Q."/>
            <person name="Zhang X.Y."/>
            <person name="Comes H.P."/>
            <person name="Liu X.H."/>
            <person name="Li Y.G."/>
            <person name="Kettle C.J."/>
            <person name="Jalonen R."/>
            <person name="Gaisberger H."/>
            <person name="Ma Y.Z."/>
            <person name="Qiu Y.X."/>
        </authorList>
    </citation>
    <scope>NUCLEOTIDE SEQUENCE [LARGE SCALE GENOMIC DNA]</scope>
    <source>
        <strain evidence="9">Hangzhou</strain>
    </source>
</reference>
<feature type="transmembrane region" description="Helical" evidence="7">
    <location>
        <begin position="276"/>
        <end position="297"/>
    </location>
</feature>
<dbReference type="PANTHER" id="PTHR31142:SF4">
    <property type="entry name" value="OS01G0751300 PROTEIN"/>
    <property type="match status" value="1"/>
</dbReference>
<organism evidence="9 10">
    <name type="scientific">Liquidambar formosana</name>
    <name type="common">Formosan gum</name>
    <dbReference type="NCBI Taxonomy" id="63359"/>
    <lineage>
        <taxon>Eukaryota</taxon>
        <taxon>Viridiplantae</taxon>
        <taxon>Streptophyta</taxon>
        <taxon>Embryophyta</taxon>
        <taxon>Tracheophyta</taxon>
        <taxon>Spermatophyta</taxon>
        <taxon>Magnoliopsida</taxon>
        <taxon>eudicotyledons</taxon>
        <taxon>Gunneridae</taxon>
        <taxon>Pentapetalae</taxon>
        <taxon>Saxifragales</taxon>
        <taxon>Altingiaceae</taxon>
        <taxon>Liquidambar</taxon>
    </lineage>
</organism>
<evidence type="ECO:0000256" key="5">
    <source>
        <dbReference type="ARBA" id="ARBA00022989"/>
    </source>
</evidence>
<dbReference type="PANTHER" id="PTHR31142">
    <property type="entry name" value="TOBAMOVIRUS MULTIPLICATION PROTEIN 1-LIKE ISOFORM X1"/>
    <property type="match status" value="1"/>
</dbReference>
<evidence type="ECO:0000313" key="9">
    <source>
        <dbReference type="EMBL" id="KAK9267929.1"/>
    </source>
</evidence>
<keyword evidence="4 7" id="KW-0812">Transmembrane</keyword>